<keyword evidence="3" id="KW-1185">Reference proteome</keyword>
<dbReference type="Gene3D" id="3.30.920.90">
    <property type="match status" value="1"/>
</dbReference>
<comment type="caution">
    <text evidence="2">The sequence shown here is derived from an EMBL/GenBank/DDBJ whole genome shotgun (WGS) entry which is preliminary data.</text>
</comment>
<feature type="domain" description="Type IV methyl-directed restriction enzyme EcoKMcrB subunit DNA-binding" evidence="1">
    <location>
        <begin position="40"/>
        <end position="181"/>
    </location>
</feature>
<dbReference type="EMBL" id="JBITYT010000002">
    <property type="protein sequence ID" value="MFI9119022.1"/>
    <property type="molecule type" value="Genomic_DNA"/>
</dbReference>
<dbReference type="Proteomes" id="UP001614391">
    <property type="component" value="Unassembled WGS sequence"/>
</dbReference>
<evidence type="ECO:0000259" key="1">
    <source>
        <dbReference type="Pfam" id="PF12102"/>
    </source>
</evidence>
<dbReference type="Pfam" id="PF12102">
    <property type="entry name" value="MrcB_N"/>
    <property type="match status" value="1"/>
</dbReference>
<dbReference type="RefSeq" id="WP_399611576.1">
    <property type="nucleotide sequence ID" value="NZ_JBITYT010000002.1"/>
</dbReference>
<accession>A0ABW8CN99</accession>
<gene>
    <name evidence="2" type="ORF">ACIGW0_06375</name>
</gene>
<proteinExistence type="predicted"/>
<evidence type="ECO:0000313" key="2">
    <source>
        <dbReference type="EMBL" id="MFI9119022.1"/>
    </source>
</evidence>
<sequence length="359" mass="39532">MTLREYFHKVASTYDRTAGTGSPAAKLLRSAPSIFEPYIPASYLIKGSAGNGAGAFCPWVSFFDPDETTTATRGMYLVYLFAENMKTVSLSLNQGVTELRETFGAREAEKHLRGEAAAIRGAFPEDVTVGLEDVINLGGRAGLPRAYEAGNILSYVYEIDSLPTEEVLKTDLRRMIQLYQDALVLREDLRSTTRDVITTIKPKENGGQDLLLYFAPKSDGEYVQKITGRVIKKSRKHETLVKRYGAFLAQAGFTAGTNVHPRDLVARRDGADWLIEAKVVRRGNVSHAVREAIGQLATYAFLLYSEDSQPRRMALFTEAIGDVYVRLLSHQGIASVWPTEDGWAGSPEAVNAGLAQKEA</sequence>
<evidence type="ECO:0000313" key="3">
    <source>
        <dbReference type="Proteomes" id="UP001614391"/>
    </source>
</evidence>
<dbReference type="InterPro" id="IPR021961">
    <property type="entry name" value="McrB_DNA-bd"/>
</dbReference>
<name>A0ABW8CN99_STRBI</name>
<organism evidence="2 3">
    <name type="scientific">Streptomyces bikiniensis</name>
    <dbReference type="NCBI Taxonomy" id="1896"/>
    <lineage>
        <taxon>Bacteria</taxon>
        <taxon>Bacillati</taxon>
        <taxon>Actinomycetota</taxon>
        <taxon>Actinomycetes</taxon>
        <taxon>Kitasatosporales</taxon>
        <taxon>Streptomycetaceae</taxon>
        <taxon>Streptomyces</taxon>
    </lineage>
</organism>
<reference evidence="2 3" key="1">
    <citation type="submission" date="2024-10" db="EMBL/GenBank/DDBJ databases">
        <title>The Natural Products Discovery Center: Release of the First 8490 Sequenced Strains for Exploring Actinobacteria Biosynthetic Diversity.</title>
        <authorList>
            <person name="Kalkreuter E."/>
            <person name="Kautsar S.A."/>
            <person name="Yang D."/>
            <person name="Bader C.D."/>
            <person name="Teijaro C.N."/>
            <person name="Fluegel L."/>
            <person name="Davis C.M."/>
            <person name="Simpson J.R."/>
            <person name="Lauterbach L."/>
            <person name="Steele A.D."/>
            <person name="Gui C."/>
            <person name="Meng S."/>
            <person name="Li G."/>
            <person name="Viehrig K."/>
            <person name="Ye F."/>
            <person name="Su P."/>
            <person name="Kiefer A.F."/>
            <person name="Nichols A."/>
            <person name="Cepeda A.J."/>
            <person name="Yan W."/>
            <person name="Fan B."/>
            <person name="Jiang Y."/>
            <person name="Adhikari A."/>
            <person name="Zheng C.-J."/>
            <person name="Schuster L."/>
            <person name="Cowan T.M."/>
            <person name="Smanski M.J."/>
            <person name="Chevrette M.G."/>
            <person name="De Carvalho L.P.S."/>
            <person name="Shen B."/>
        </authorList>
    </citation>
    <scope>NUCLEOTIDE SEQUENCE [LARGE SCALE GENOMIC DNA]</scope>
    <source>
        <strain evidence="2 3">NPDC053346</strain>
    </source>
</reference>
<protein>
    <submittedName>
        <fullName evidence="2">MrcB family domain-containing protein</fullName>
    </submittedName>
</protein>